<dbReference type="EMBL" id="CM000781">
    <property type="protein sequence ID" value="AQK67453.1"/>
    <property type="molecule type" value="Genomic_DNA"/>
</dbReference>
<gene>
    <name evidence="1" type="ORF">ZEAMMB73_Zm00001d014896</name>
</gene>
<reference evidence="1" key="1">
    <citation type="submission" date="2015-12" db="EMBL/GenBank/DDBJ databases">
        <title>Update maize B73 reference genome by single molecule sequencing technologies.</title>
        <authorList>
            <consortium name="Maize Genome Sequencing Project"/>
            <person name="Ware D."/>
        </authorList>
    </citation>
    <scope>NUCLEOTIDE SEQUENCE</scope>
    <source>
        <tissue evidence="1">Seedling</tissue>
    </source>
</reference>
<protein>
    <submittedName>
        <fullName evidence="1">Lysine ketoglutarate reductase trans-splicing-like protein</fullName>
    </submittedName>
</protein>
<accession>A0A1D6GX95</accession>
<dbReference type="AlphaFoldDB" id="A0A1D6GX95"/>
<dbReference type="PROSITE" id="PS51257">
    <property type="entry name" value="PROKAR_LIPOPROTEIN"/>
    <property type="match status" value="1"/>
</dbReference>
<dbReference type="PANTHER" id="PTHR31210">
    <property type="entry name" value="OS06G0731900 PROTEIN"/>
    <property type="match status" value="1"/>
</dbReference>
<proteinExistence type="predicted"/>
<organism evidence="1">
    <name type="scientific">Zea mays</name>
    <name type="common">Maize</name>
    <dbReference type="NCBI Taxonomy" id="4577"/>
    <lineage>
        <taxon>Eukaryota</taxon>
        <taxon>Viridiplantae</taxon>
        <taxon>Streptophyta</taxon>
        <taxon>Embryophyta</taxon>
        <taxon>Tracheophyta</taxon>
        <taxon>Spermatophyta</taxon>
        <taxon>Magnoliopsida</taxon>
        <taxon>Liliopsida</taxon>
        <taxon>Poales</taxon>
        <taxon>Poaceae</taxon>
        <taxon>PACMAD clade</taxon>
        <taxon>Panicoideae</taxon>
        <taxon>Andropogonodae</taxon>
        <taxon>Andropogoneae</taxon>
        <taxon>Tripsacinae</taxon>
        <taxon>Zea</taxon>
    </lineage>
</organism>
<name>A0A1D6GX95_MAIZE</name>
<dbReference type="PANTHER" id="PTHR31210:SF96">
    <property type="entry name" value="OS06G0731900 PROTEIN"/>
    <property type="match status" value="1"/>
</dbReference>
<dbReference type="Pfam" id="PF05212">
    <property type="entry name" value="DUF707"/>
    <property type="match status" value="1"/>
</dbReference>
<dbReference type="InterPro" id="IPR007877">
    <property type="entry name" value="DUF707"/>
</dbReference>
<sequence>MKHQPPRRWGVVAAVVALVLLACLQIQYHHLKVDLGKAGFASATQENNAIRSRNRIRWGPDRNGAHSLPRGIVHRHSDMSLRPLWEDDTASTHKNKNSDYSALLAMAVGISQIKNIDTMARKFLKENYAVMLFHYDGNVDGWRHLEWSDKAIHILAHNQTKWWFAKRFLHPDVMAIYDFIFLWDEDLGVENFNPRRFLITWKAECDTSDNKTGQWPQSQQ</sequence>
<dbReference type="ExpressionAtlas" id="A0A1D6GX95">
    <property type="expression patterns" value="baseline and differential"/>
</dbReference>
<evidence type="ECO:0000313" key="1">
    <source>
        <dbReference type="EMBL" id="AQK67453.1"/>
    </source>
</evidence>